<comment type="caution">
    <text evidence="1">The sequence shown here is derived from an EMBL/GenBank/DDBJ whole genome shotgun (WGS) entry which is preliminary data.</text>
</comment>
<protein>
    <submittedName>
        <fullName evidence="1">Uncharacterized protein</fullName>
    </submittedName>
</protein>
<reference evidence="1 2" key="1">
    <citation type="journal article" date="2020" name="IScience">
        <title>Genome Sequencing of the Endangered Kingdonia uniflora (Circaeasteraceae, Ranunculales) Reveals Potential Mechanisms of Evolutionary Specialization.</title>
        <authorList>
            <person name="Sun Y."/>
            <person name="Deng T."/>
            <person name="Zhang A."/>
            <person name="Moore M.J."/>
            <person name="Landis J.B."/>
            <person name="Lin N."/>
            <person name="Zhang H."/>
            <person name="Zhang X."/>
            <person name="Huang J."/>
            <person name="Zhang X."/>
            <person name="Sun H."/>
            <person name="Wang H."/>
        </authorList>
    </citation>
    <scope>NUCLEOTIDE SEQUENCE [LARGE SCALE GENOMIC DNA]</scope>
    <source>
        <strain evidence="1">TB1705</strain>
        <tissue evidence="1">Leaf</tissue>
    </source>
</reference>
<name>A0A7J7MHJ0_9MAGN</name>
<gene>
    <name evidence="1" type="ORF">GIB67_008794</name>
</gene>
<evidence type="ECO:0000313" key="2">
    <source>
        <dbReference type="Proteomes" id="UP000541444"/>
    </source>
</evidence>
<evidence type="ECO:0000313" key="1">
    <source>
        <dbReference type="EMBL" id="KAF6154385.1"/>
    </source>
</evidence>
<dbReference type="Proteomes" id="UP000541444">
    <property type="component" value="Unassembled WGS sequence"/>
</dbReference>
<proteinExistence type="predicted"/>
<dbReference type="AlphaFoldDB" id="A0A7J7MHJ0"/>
<keyword evidence="2" id="KW-1185">Reference proteome</keyword>
<accession>A0A7J7MHJ0</accession>
<dbReference type="EMBL" id="JACGCM010001498">
    <property type="protein sequence ID" value="KAF6154385.1"/>
    <property type="molecule type" value="Genomic_DNA"/>
</dbReference>
<organism evidence="1 2">
    <name type="scientific">Kingdonia uniflora</name>
    <dbReference type="NCBI Taxonomy" id="39325"/>
    <lineage>
        <taxon>Eukaryota</taxon>
        <taxon>Viridiplantae</taxon>
        <taxon>Streptophyta</taxon>
        <taxon>Embryophyta</taxon>
        <taxon>Tracheophyta</taxon>
        <taxon>Spermatophyta</taxon>
        <taxon>Magnoliopsida</taxon>
        <taxon>Ranunculales</taxon>
        <taxon>Circaeasteraceae</taxon>
        <taxon>Kingdonia</taxon>
    </lineage>
</organism>
<sequence>MACQMNQLHAYLDELLPGVLLESFIQRPISQDEKSQVDQVWSLRKGELSPEAMKDNMSTYRRIGEETVCLNALYTLYPKE</sequence>